<dbReference type="Proteomes" id="UP001234202">
    <property type="component" value="Unassembled WGS sequence"/>
</dbReference>
<organism evidence="1 2">
    <name type="scientific">Naganishia onofrii</name>
    <dbReference type="NCBI Taxonomy" id="1851511"/>
    <lineage>
        <taxon>Eukaryota</taxon>
        <taxon>Fungi</taxon>
        <taxon>Dikarya</taxon>
        <taxon>Basidiomycota</taxon>
        <taxon>Agaricomycotina</taxon>
        <taxon>Tremellomycetes</taxon>
        <taxon>Filobasidiales</taxon>
        <taxon>Filobasidiaceae</taxon>
        <taxon>Naganishia</taxon>
    </lineage>
</organism>
<keyword evidence="2" id="KW-1185">Reference proteome</keyword>
<dbReference type="EMBL" id="JASBWV010000015">
    <property type="protein sequence ID" value="KAJ9122045.1"/>
    <property type="molecule type" value="Genomic_DNA"/>
</dbReference>
<accession>A0ACC2XEL0</accession>
<name>A0ACC2XEL0_9TREE</name>
<sequence>MSSMMVAGKLPASFIPVEFAARPNRVASSTSSSSSASSHRTAKQPDLVDLLQANYRYLLSPPRKASSGAPLSAHRTSTGDSVSSELTASVGATQPTPVAEPRKVKRKGEAFKSPPLEPAVTTISNAPAGPSSAEPLVYVGTINYQFILDSCQSLSHAGGSNRPRRGPHDNGSGTSSRNSKKKSSRSKASGAGDGKGKGNDRSTNEASSKQNKGAVASGSSQSTRARRSSEEPRSKSTRPSRAVSQQRNNPSGHSEATKRTSPTRKSSTKDASDSVLGMEEIVEEKGSTNAKQSSSLVPPPASSHTNLHHLAPPSPLRQSAVPVRLGNNARTSNQSTLTALTRSSSQGTVSSPIDIETGLAAGSARPLKRRRLSADSSVEKAMDDEHDLSKKLRRALAVESLTTDASSDLGRLATSNSASRPARYGTRYATRSAPNSPPEAAADAFPSTSEFLESVSANAAGSVAALAIGRAGRVLRRAVSHDILPEEKGE</sequence>
<evidence type="ECO:0000313" key="1">
    <source>
        <dbReference type="EMBL" id="KAJ9122045.1"/>
    </source>
</evidence>
<comment type="caution">
    <text evidence="1">The sequence shown here is derived from an EMBL/GenBank/DDBJ whole genome shotgun (WGS) entry which is preliminary data.</text>
</comment>
<gene>
    <name evidence="1" type="ORF">QFC24_004272</name>
</gene>
<reference evidence="1" key="1">
    <citation type="submission" date="2023-04" db="EMBL/GenBank/DDBJ databases">
        <title>Draft Genome sequencing of Naganishia species isolated from polar environments using Oxford Nanopore Technology.</title>
        <authorList>
            <person name="Leo P."/>
            <person name="Venkateswaran K."/>
        </authorList>
    </citation>
    <scope>NUCLEOTIDE SEQUENCE</scope>
    <source>
        <strain evidence="1">DBVPG 5303</strain>
    </source>
</reference>
<evidence type="ECO:0000313" key="2">
    <source>
        <dbReference type="Proteomes" id="UP001234202"/>
    </source>
</evidence>
<protein>
    <submittedName>
        <fullName evidence="1">Uncharacterized protein</fullName>
    </submittedName>
</protein>
<proteinExistence type="predicted"/>